<reference evidence="1 2" key="1">
    <citation type="submission" date="2014-12" db="EMBL/GenBank/DDBJ databases">
        <title>Genome sequencing of Alteromonas marina AD001.</title>
        <authorList>
            <person name="Adrian T.G.S."/>
            <person name="Chan K.G."/>
        </authorList>
    </citation>
    <scope>NUCLEOTIDE SEQUENCE [LARGE SCALE GENOMIC DNA]</scope>
    <source>
        <strain evidence="1 2">AD001</strain>
    </source>
</reference>
<evidence type="ECO:0000313" key="1">
    <source>
        <dbReference type="EMBL" id="KHT50084.1"/>
    </source>
</evidence>
<dbReference type="Proteomes" id="UP000031197">
    <property type="component" value="Unassembled WGS sequence"/>
</dbReference>
<gene>
    <name evidence="1" type="ORF">RJ41_13910</name>
</gene>
<dbReference type="EMBL" id="JWLW01000026">
    <property type="protein sequence ID" value="KHT50084.1"/>
    <property type="molecule type" value="Genomic_DNA"/>
</dbReference>
<accession>A0A0B3YBR9</accession>
<sequence>MKPKLNTFIAINKTILISSLFQNVLQKAKIALHEQVSSMSITTFTKSDFLNQRVPNTVNTIIKHTIK</sequence>
<name>A0A0B3YBR9_9ALTE</name>
<protein>
    <submittedName>
        <fullName evidence="1">Uncharacterized protein</fullName>
    </submittedName>
</protein>
<keyword evidence="2" id="KW-1185">Reference proteome</keyword>
<evidence type="ECO:0000313" key="2">
    <source>
        <dbReference type="Proteomes" id="UP000031197"/>
    </source>
</evidence>
<dbReference type="AlphaFoldDB" id="A0A0B3YBR9"/>
<proteinExistence type="predicted"/>
<comment type="caution">
    <text evidence="1">The sequence shown here is derived from an EMBL/GenBank/DDBJ whole genome shotgun (WGS) entry which is preliminary data.</text>
</comment>
<organism evidence="1 2">
    <name type="scientific">Alteromonas marina</name>
    <dbReference type="NCBI Taxonomy" id="203795"/>
    <lineage>
        <taxon>Bacteria</taxon>
        <taxon>Pseudomonadati</taxon>
        <taxon>Pseudomonadota</taxon>
        <taxon>Gammaproteobacteria</taxon>
        <taxon>Alteromonadales</taxon>
        <taxon>Alteromonadaceae</taxon>
        <taxon>Alteromonas/Salinimonas group</taxon>
        <taxon>Alteromonas</taxon>
    </lineage>
</organism>